<feature type="active site" description="Nucleophile" evidence="7">
    <location>
        <position position="12"/>
    </location>
</feature>
<dbReference type="InterPro" id="IPR002115">
    <property type="entry name" value="Tyr_Pase_low_mol_wt_mml"/>
</dbReference>
<proteinExistence type="inferred from homology"/>
<organism evidence="9 10">
    <name type="scientific">Trametes pubescens</name>
    <name type="common">White-rot fungus</name>
    <dbReference type="NCBI Taxonomy" id="154538"/>
    <lineage>
        <taxon>Eukaryota</taxon>
        <taxon>Fungi</taxon>
        <taxon>Dikarya</taxon>
        <taxon>Basidiomycota</taxon>
        <taxon>Agaricomycotina</taxon>
        <taxon>Agaricomycetes</taxon>
        <taxon>Polyporales</taxon>
        <taxon>Polyporaceae</taxon>
        <taxon>Trametes</taxon>
    </lineage>
</organism>
<name>A0A1M2W7H3_TRAPU</name>
<keyword evidence="3" id="KW-0963">Cytoplasm</keyword>
<dbReference type="OMA" id="VCHGNIC"/>
<keyword evidence="5" id="KW-0904">Protein phosphatase</keyword>
<dbReference type="PANTHER" id="PTHR11717:SF7">
    <property type="entry name" value="LOW MOLECULAR WEIGHT PHOSPHOTYROSINE PROTEIN PHOSPHATASE"/>
    <property type="match status" value="1"/>
</dbReference>
<feature type="domain" description="Phosphotyrosine protein phosphatase I" evidence="8">
    <location>
        <begin position="6"/>
        <end position="149"/>
    </location>
</feature>
<evidence type="ECO:0000256" key="3">
    <source>
        <dbReference type="ARBA" id="ARBA00022490"/>
    </source>
</evidence>
<evidence type="ECO:0000313" key="10">
    <source>
        <dbReference type="Proteomes" id="UP000184267"/>
    </source>
</evidence>
<evidence type="ECO:0000313" key="9">
    <source>
        <dbReference type="EMBL" id="OJT15807.1"/>
    </source>
</evidence>
<evidence type="ECO:0000256" key="5">
    <source>
        <dbReference type="ARBA" id="ARBA00022912"/>
    </source>
</evidence>
<dbReference type="GO" id="GO:0005737">
    <property type="term" value="C:cytoplasm"/>
    <property type="evidence" value="ECO:0007669"/>
    <property type="project" value="UniProtKB-SubCell"/>
</dbReference>
<dbReference type="GO" id="GO:0004726">
    <property type="term" value="F:non-membrane spanning protein tyrosine phosphatase activity"/>
    <property type="evidence" value="ECO:0007669"/>
    <property type="project" value="InterPro"/>
</dbReference>
<evidence type="ECO:0000256" key="2">
    <source>
        <dbReference type="ARBA" id="ARBA00011063"/>
    </source>
</evidence>
<dbReference type="FunFam" id="3.40.50.2300:FF:000105">
    <property type="entry name" value="Low molecular weight phosphotyrosine protein"/>
    <property type="match status" value="1"/>
</dbReference>
<dbReference type="PRINTS" id="PR00720">
    <property type="entry name" value="MAMMALPTPASE"/>
</dbReference>
<dbReference type="InterPro" id="IPR023485">
    <property type="entry name" value="Ptyr_pPase"/>
</dbReference>
<evidence type="ECO:0000256" key="7">
    <source>
        <dbReference type="PIRSR" id="PIRSR617867-1"/>
    </source>
</evidence>
<reference evidence="9 10" key="1">
    <citation type="submission" date="2016-10" db="EMBL/GenBank/DDBJ databases">
        <title>Genome sequence of the basidiomycete white-rot fungus Trametes pubescens.</title>
        <authorList>
            <person name="Makela M.R."/>
            <person name="Granchi Z."/>
            <person name="Peng M."/>
            <person name="De Vries R.P."/>
            <person name="Grigoriev I."/>
            <person name="Riley R."/>
            <person name="Hilden K."/>
        </authorList>
    </citation>
    <scope>NUCLEOTIDE SEQUENCE [LARGE SCALE GENOMIC DNA]</scope>
    <source>
        <strain evidence="9 10">FBCC735</strain>
    </source>
</reference>
<dbReference type="EMBL" id="MNAD01000133">
    <property type="protein sequence ID" value="OJT15807.1"/>
    <property type="molecule type" value="Genomic_DNA"/>
</dbReference>
<comment type="similarity">
    <text evidence="2">Belongs to the low molecular weight phosphotyrosine protein phosphatase family.</text>
</comment>
<comment type="subcellular location">
    <subcellularLocation>
        <location evidence="1">Cytoplasm</location>
    </subcellularLocation>
</comment>
<dbReference type="PANTHER" id="PTHR11717">
    <property type="entry name" value="LOW MOLECULAR WEIGHT PROTEIN TYROSINE PHOSPHATASE"/>
    <property type="match status" value="1"/>
</dbReference>
<evidence type="ECO:0000259" key="8">
    <source>
        <dbReference type="SMART" id="SM00226"/>
    </source>
</evidence>
<dbReference type="SMART" id="SM00226">
    <property type="entry name" value="LMWPc"/>
    <property type="match status" value="1"/>
</dbReference>
<feature type="active site" description="Proton donor" evidence="7">
    <location>
        <position position="123"/>
    </location>
</feature>
<dbReference type="InterPro" id="IPR017867">
    <property type="entry name" value="Tyr_phospatase_low_mol_wt"/>
</dbReference>
<dbReference type="STRING" id="154538.A0A1M2W7H3"/>
<keyword evidence="10" id="KW-1185">Reference proteome</keyword>
<dbReference type="CDD" id="cd16343">
    <property type="entry name" value="LMWPTP"/>
    <property type="match status" value="1"/>
</dbReference>
<evidence type="ECO:0000256" key="1">
    <source>
        <dbReference type="ARBA" id="ARBA00004496"/>
    </source>
</evidence>
<dbReference type="PRINTS" id="PR00719">
    <property type="entry name" value="LMWPTPASE"/>
</dbReference>
<dbReference type="Gene3D" id="3.40.50.2300">
    <property type="match status" value="1"/>
</dbReference>
<keyword evidence="4" id="KW-0378">Hydrolase</keyword>
<evidence type="ECO:0000256" key="6">
    <source>
        <dbReference type="ARBA" id="ARBA00051722"/>
    </source>
</evidence>
<dbReference type="GO" id="GO:0003993">
    <property type="term" value="F:acid phosphatase activity"/>
    <property type="evidence" value="ECO:0007669"/>
    <property type="project" value="InterPro"/>
</dbReference>
<dbReference type="Proteomes" id="UP000184267">
    <property type="component" value="Unassembled WGS sequence"/>
</dbReference>
<protein>
    <submittedName>
        <fullName evidence="9">Low molecular weight phosphotyrosine protein phosphatase</fullName>
    </submittedName>
</protein>
<comment type="caution">
    <text evidence="9">The sequence shown here is derived from an EMBL/GenBank/DDBJ whole genome shotgun (WGS) entry which is preliminary data.</text>
</comment>
<dbReference type="InterPro" id="IPR050438">
    <property type="entry name" value="LMW_PTPase"/>
</dbReference>
<accession>A0A1M2W7H3</accession>
<comment type="catalytic activity">
    <reaction evidence="6">
        <text>O-phospho-L-tyrosyl-[protein] + H2O = L-tyrosyl-[protein] + phosphate</text>
        <dbReference type="Rhea" id="RHEA:10684"/>
        <dbReference type="Rhea" id="RHEA-COMP:10136"/>
        <dbReference type="Rhea" id="RHEA-COMP:20101"/>
        <dbReference type="ChEBI" id="CHEBI:15377"/>
        <dbReference type="ChEBI" id="CHEBI:43474"/>
        <dbReference type="ChEBI" id="CHEBI:46858"/>
        <dbReference type="ChEBI" id="CHEBI:61978"/>
        <dbReference type="EC" id="3.1.3.48"/>
    </reaction>
</comment>
<dbReference type="Pfam" id="PF01451">
    <property type="entry name" value="LMWPc"/>
    <property type="match status" value="1"/>
</dbReference>
<gene>
    <name evidence="9" type="ORF">TRAPUB_3913</name>
</gene>
<dbReference type="SUPFAM" id="SSF52788">
    <property type="entry name" value="Phosphotyrosine protein phosphatases I"/>
    <property type="match status" value="1"/>
</dbReference>
<feature type="active site" evidence="7">
    <location>
        <position position="18"/>
    </location>
</feature>
<dbReference type="OrthoDB" id="3388at2759"/>
<evidence type="ECO:0000256" key="4">
    <source>
        <dbReference type="ARBA" id="ARBA00022801"/>
    </source>
</evidence>
<dbReference type="InterPro" id="IPR036196">
    <property type="entry name" value="Ptyr_pPase_sf"/>
</dbReference>
<dbReference type="AlphaFoldDB" id="A0A1M2W7H3"/>
<sequence>MSNSNLSVLVVCLGNICRSPIGEAVLRHVAKERGVDIKVDSAGTASYHVGEDPDDRSVAVCRKYKVPIEHAARQVQAEDFSRFTHILAADEANLRNLERVRPRGATAEVRLWGAYLDDKPIPDPYYGGAKGFEEVYQQCVRLSNAFLDDVVGESTQGAE</sequence>